<dbReference type="InterPro" id="IPR010994">
    <property type="entry name" value="RuvA_2-like"/>
</dbReference>
<dbReference type="PANTHER" id="PTHR30471:SF3">
    <property type="entry name" value="UPF0758 PROTEIN YEES-RELATED"/>
    <property type="match status" value="1"/>
</dbReference>
<dbReference type="InterPro" id="IPR046778">
    <property type="entry name" value="UPF0758_N"/>
</dbReference>
<dbReference type="AlphaFoldDB" id="A0AAJ6CTX7"/>
<dbReference type="Proteomes" id="UP001321249">
    <property type="component" value="Unassembled WGS sequence"/>
</dbReference>
<evidence type="ECO:0000256" key="6">
    <source>
        <dbReference type="ARBA" id="ARBA00023049"/>
    </source>
</evidence>
<dbReference type="Proteomes" id="UP001219901">
    <property type="component" value="Chromosome"/>
</dbReference>
<protein>
    <submittedName>
        <fullName evidence="10">DNA repair protein RadC</fullName>
    </submittedName>
</protein>
<evidence type="ECO:0000256" key="3">
    <source>
        <dbReference type="ARBA" id="ARBA00022723"/>
    </source>
</evidence>
<keyword evidence="11" id="KW-1185">Reference proteome</keyword>
<comment type="similarity">
    <text evidence="1 7">Belongs to the UPF0758 family.</text>
</comment>
<dbReference type="InterPro" id="IPR001405">
    <property type="entry name" value="UPF0758"/>
</dbReference>
<dbReference type="SUPFAM" id="SSF47781">
    <property type="entry name" value="RuvA domain 2-like"/>
    <property type="match status" value="1"/>
</dbReference>
<evidence type="ECO:0000256" key="1">
    <source>
        <dbReference type="ARBA" id="ARBA00010243"/>
    </source>
</evidence>
<dbReference type="InterPro" id="IPR025657">
    <property type="entry name" value="RadC_JAB"/>
</dbReference>
<dbReference type="Pfam" id="PF04002">
    <property type="entry name" value="RadC"/>
    <property type="match status" value="1"/>
</dbReference>
<dbReference type="EMBL" id="WMBE01000003">
    <property type="protein sequence ID" value="MDG0867586.1"/>
    <property type="molecule type" value="Genomic_DNA"/>
</dbReference>
<organism evidence="10 11">
    <name type="scientific">Candidatus Lucifugimonas marina</name>
    <dbReference type="NCBI Taxonomy" id="3038979"/>
    <lineage>
        <taxon>Bacteria</taxon>
        <taxon>Bacillati</taxon>
        <taxon>Chloroflexota</taxon>
        <taxon>Dehalococcoidia</taxon>
        <taxon>SAR202 cluster</taxon>
        <taxon>Candidatus Lucifugimonadales</taxon>
        <taxon>Candidatus Lucifugimonadaceae</taxon>
        <taxon>Candidatus Lucifugimonas</taxon>
    </lineage>
</organism>
<dbReference type="Pfam" id="PF20582">
    <property type="entry name" value="UPF0758_N"/>
    <property type="match status" value="1"/>
</dbReference>
<keyword evidence="5" id="KW-0862">Zinc</keyword>
<evidence type="ECO:0000313" key="9">
    <source>
        <dbReference type="EMBL" id="MDG0867586.1"/>
    </source>
</evidence>
<dbReference type="Gene3D" id="3.40.140.10">
    <property type="entry name" value="Cytidine Deaminase, domain 2"/>
    <property type="match status" value="1"/>
</dbReference>
<dbReference type="PROSITE" id="PS50249">
    <property type="entry name" value="MPN"/>
    <property type="match status" value="1"/>
</dbReference>
<reference evidence="11" key="3">
    <citation type="submission" date="2023-06" db="EMBL/GenBank/DDBJ databases">
        <title>Pangenomics reveal diversification of enzyme families and niche specialization in globally abundant SAR202 bacteria.</title>
        <authorList>
            <person name="Saw J.H.W."/>
        </authorList>
    </citation>
    <scope>NUCLEOTIDE SEQUENCE [LARGE SCALE GENOMIC DNA]</scope>
    <source>
        <strain evidence="11">JH1073</strain>
    </source>
</reference>
<dbReference type="NCBIfam" id="NF000642">
    <property type="entry name" value="PRK00024.1"/>
    <property type="match status" value="1"/>
</dbReference>
<gene>
    <name evidence="10" type="primary">radC</name>
    <name evidence="9" type="ORF">GKO46_10965</name>
    <name evidence="10" type="ORF">GKO48_10575</name>
</gene>
<keyword evidence="3" id="KW-0479">Metal-binding</keyword>
<evidence type="ECO:0000313" key="12">
    <source>
        <dbReference type="Proteomes" id="UP001321249"/>
    </source>
</evidence>
<dbReference type="InterPro" id="IPR037518">
    <property type="entry name" value="MPN"/>
</dbReference>
<dbReference type="GO" id="GO:0006508">
    <property type="term" value="P:proteolysis"/>
    <property type="evidence" value="ECO:0007669"/>
    <property type="project" value="UniProtKB-KW"/>
</dbReference>
<dbReference type="RefSeq" id="WP_342826090.1">
    <property type="nucleotide sequence ID" value="NZ_CP046146.1"/>
</dbReference>
<evidence type="ECO:0000313" key="11">
    <source>
        <dbReference type="Proteomes" id="UP001219901"/>
    </source>
</evidence>
<proteinExistence type="inferred from homology"/>
<evidence type="ECO:0000256" key="2">
    <source>
        <dbReference type="ARBA" id="ARBA00022670"/>
    </source>
</evidence>
<reference evidence="10" key="2">
    <citation type="journal article" date="2023" name="Nat. Commun.">
        <title>Cultivation of marine bacteria of the SAR202 clade.</title>
        <authorList>
            <person name="Lim Y."/>
            <person name="Seo J.H."/>
            <person name="Giovannoni S.J."/>
            <person name="Kang I."/>
            <person name="Cho J.C."/>
        </authorList>
    </citation>
    <scope>NUCLEOTIDE SEQUENCE</scope>
    <source>
        <strain evidence="10">JH1073</strain>
    </source>
</reference>
<dbReference type="PANTHER" id="PTHR30471">
    <property type="entry name" value="DNA REPAIR PROTEIN RADC"/>
    <property type="match status" value="1"/>
</dbReference>
<name>A0AAJ6CTX7_9CHLR</name>
<evidence type="ECO:0000256" key="7">
    <source>
        <dbReference type="RuleBase" id="RU003797"/>
    </source>
</evidence>
<dbReference type="CDD" id="cd08071">
    <property type="entry name" value="MPN_DUF2466"/>
    <property type="match status" value="1"/>
</dbReference>
<feature type="domain" description="MPN" evidence="8">
    <location>
        <begin position="140"/>
        <end position="262"/>
    </location>
</feature>
<reference evidence="11 12" key="1">
    <citation type="submission" date="2019-11" db="EMBL/GenBank/DDBJ databases">
        <authorList>
            <person name="Cho J.-C."/>
        </authorList>
    </citation>
    <scope>NUCLEOTIDE SEQUENCE [LARGE SCALE GENOMIC DNA]</scope>
    <source>
        <strain evidence="10 11">JH1073</strain>
        <strain evidence="9 12">JH702</strain>
    </source>
</reference>
<dbReference type="SUPFAM" id="SSF102712">
    <property type="entry name" value="JAB1/MPN domain"/>
    <property type="match status" value="1"/>
</dbReference>
<dbReference type="GO" id="GO:0046872">
    <property type="term" value="F:metal ion binding"/>
    <property type="evidence" value="ECO:0007669"/>
    <property type="project" value="UniProtKB-KW"/>
</dbReference>
<dbReference type="PROSITE" id="PS01302">
    <property type="entry name" value="UPF0758"/>
    <property type="match status" value="1"/>
</dbReference>
<keyword evidence="6" id="KW-0482">Metalloprotease</keyword>
<evidence type="ECO:0000256" key="5">
    <source>
        <dbReference type="ARBA" id="ARBA00022833"/>
    </source>
</evidence>
<evidence type="ECO:0000256" key="4">
    <source>
        <dbReference type="ARBA" id="ARBA00022801"/>
    </source>
</evidence>
<dbReference type="InterPro" id="IPR020891">
    <property type="entry name" value="UPF0758_CS"/>
</dbReference>
<dbReference type="GO" id="GO:0008237">
    <property type="term" value="F:metallopeptidase activity"/>
    <property type="evidence" value="ECO:0007669"/>
    <property type="project" value="UniProtKB-KW"/>
</dbReference>
<evidence type="ECO:0000259" key="8">
    <source>
        <dbReference type="PROSITE" id="PS50249"/>
    </source>
</evidence>
<sequence length="264" mass="28433">MTLIPTISTFSPVTSAPITPDPQAIDAPDGSADLKISHPAIRDFPSGERPRERLQSYGAGHLSNSELLAILLRTGLEGENVLVMASRLLAEFGGLSGLSRITFDEMCDFRGISSAKACQILAGIELGRRVASLTPEDRVTITSPSDFATLFRAEMSSLDREHLRFATLSTRNQVLGIEDLYSGSVNAALIRPAEVFATAVRRNAPQIAIVHNHPSGDPTPSNEDVAITKTLVEAGKLLDIEVVDHLVIGQGKYVSMREKKLGFS</sequence>
<keyword evidence="2" id="KW-0645">Protease</keyword>
<dbReference type="EMBL" id="CP046147">
    <property type="protein sequence ID" value="WFG40042.1"/>
    <property type="molecule type" value="Genomic_DNA"/>
</dbReference>
<dbReference type="NCBIfam" id="TIGR00608">
    <property type="entry name" value="radc"/>
    <property type="match status" value="1"/>
</dbReference>
<evidence type="ECO:0000313" key="10">
    <source>
        <dbReference type="EMBL" id="WFG40042.1"/>
    </source>
</evidence>
<accession>A0AAJ6CTX7</accession>
<keyword evidence="4" id="KW-0378">Hydrolase</keyword>